<keyword evidence="1" id="KW-0812">Transmembrane</keyword>
<dbReference type="AlphaFoldDB" id="A0ABD4RKR1"/>
<evidence type="ECO:0008006" key="4">
    <source>
        <dbReference type="Google" id="ProtNLM"/>
    </source>
</evidence>
<evidence type="ECO:0000256" key="1">
    <source>
        <dbReference type="SAM" id="Phobius"/>
    </source>
</evidence>
<feature type="transmembrane region" description="Helical" evidence="1">
    <location>
        <begin position="12"/>
        <end position="31"/>
    </location>
</feature>
<dbReference type="KEGG" id="cchv:BTM20_01800"/>
<keyword evidence="1" id="KW-1133">Transmembrane helix</keyword>
<gene>
    <name evidence="2" type="ORF">K4H94_12745</name>
</gene>
<protein>
    <recommendedName>
        <fullName evidence="4">Glycine zipper family protein</fullName>
    </recommendedName>
</protein>
<evidence type="ECO:0000313" key="2">
    <source>
        <dbReference type="EMBL" id="MBX7291856.1"/>
    </source>
</evidence>
<sequence length="69" mass="7200">MLEKISLSDEEYDYLAKGIAIGVGIGIFVGVLMGDVILGFSAGGVLGILGAGIHFLVKKAKKGHKKELI</sequence>
<dbReference type="EMBL" id="JAIFTX010000042">
    <property type="protein sequence ID" value="MBX7291856.1"/>
    <property type="molecule type" value="Genomic_DNA"/>
</dbReference>
<feature type="transmembrane region" description="Helical" evidence="1">
    <location>
        <begin position="37"/>
        <end position="57"/>
    </location>
</feature>
<name>A0ABD4RKR1_9CLOT</name>
<organism evidence="2 3">
    <name type="scientific">Clostridium chauvoei</name>
    <dbReference type="NCBI Taxonomy" id="46867"/>
    <lineage>
        <taxon>Bacteria</taxon>
        <taxon>Bacillati</taxon>
        <taxon>Bacillota</taxon>
        <taxon>Clostridia</taxon>
        <taxon>Eubacteriales</taxon>
        <taxon>Clostridiaceae</taxon>
        <taxon>Clostridium</taxon>
    </lineage>
</organism>
<evidence type="ECO:0000313" key="3">
    <source>
        <dbReference type="Proteomes" id="UP000775179"/>
    </source>
</evidence>
<reference evidence="2 3" key="1">
    <citation type="submission" date="2021-08" db="EMBL/GenBank/DDBJ databases">
        <title>Genome sequence analysis of Clostridium chauvoei strains of European origin and evaluation of typing options for outbreak investigations.</title>
        <authorList>
            <person name="Abdel-Glil M."/>
            <person name="Thomas P."/>
            <person name="Seyboldt C."/>
        </authorList>
    </citation>
    <scope>NUCLEOTIDE SEQUENCE [LARGE SCALE GENOMIC DNA]</scope>
    <source>
        <strain evidence="2 3">S0260-09</strain>
    </source>
</reference>
<dbReference type="GeneID" id="66300581"/>
<dbReference type="RefSeq" id="WP_021877019.1">
    <property type="nucleotide sequence ID" value="NZ_CP018624.1"/>
</dbReference>
<dbReference type="Proteomes" id="UP000775179">
    <property type="component" value="Unassembled WGS sequence"/>
</dbReference>
<proteinExistence type="predicted"/>
<comment type="caution">
    <text evidence="2">The sequence shown here is derived from an EMBL/GenBank/DDBJ whole genome shotgun (WGS) entry which is preliminary data.</text>
</comment>
<accession>A0ABD4RKR1</accession>
<keyword evidence="1" id="KW-0472">Membrane</keyword>